<keyword evidence="2" id="KW-1185">Reference proteome</keyword>
<accession>A0A7H0LQ98</accession>
<dbReference type="InterPro" id="IPR027599">
    <property type="entry name" value="PqqD-rel_X"/>
</dbReference>
<dbReference type="EMBL" id="CP061038">
    <property type="protein sequence ID" value="QNQ11851.1"/>
    <property type="molecule type" value="Genomic_DNA"/>
</dbReference>
<sequence length="101" mass="10827">MTLDTLFRAARVETLCIDWLDDFTLFYHRASGITHLLTSPAPEILAALGEAGMTLATLVGRLALDFDMPDGDTSALAARLDELTAAGLVEADYSQSSVKIP</sequence>
<organism evidence="1 2">
    <name type="scientific">Sphingomonas alpina</name>
    <dbReference type="NCBI Taxonomy" id="653931"/>
    <lineage>
        <taxon>Bacteria</taxon>
        <taxon>Pseudomonadati</taxon>
        <taxon>Pseudomonadota</taxon>
        <taxon>Alphaproteobacteria</taxon>
        <taxon>Sphingomonadales</taxon>
        <taxon>Sphingomonadaceae</taxon>
        <taxon>Sphingomonas</taxon>
    </lineage>
</organism>
<dbReference type="AlphaFoldDB" id="A0A7H0LQ98"/>
<evidence type="ECO:0000313" key="2">
    <source>
        <dbReference type="Proteomes" id="UP000516148"/>
    </source>
</evidence>
<name>A0A7H0LQ98_9SPHN</name>
<dbReference type="Proteomes" id="UP000516148">
    <property type="component" value="Chromosome"/>
</dbReference>
<reference evidence="1 2" key="1">
    <citation type="submission" date="2020-09" db="EMBL/GenBank/DDBJ databases">
        <title>Sphingomonas sp., a new species isolated from pork steak.</title>
        <authorList>
            <person name="Heidler von Heilborn D."/>
        </authorList>
    </citation>
    <scope>NUCLEOTIDE SEQUENCE [LARGE SCALE GENOMIC DNA]</scope>
    <source>
        <strain evidence="2">S8-3T</strain>
    </source>
</reference>
<proteinExistence type="predicted"/>
<evidence type="ECO:0000313" key="1">
    <source>
        <dbReference type="EMBL" id="QNQ11851.1"/>
    </source>
</evidence>
<gene>
    <name evidence="1" type="ORF">H3Z74_03985</name>
</gene>
<protein>
    <submittedName>
        <fullName evidence="1">HPr-rel-A system PqqD family peptide chaperone</fullName>
    </submittedName>
</protein>
<dbReference type="KEGG" id="spap:H3Z74_03985"/>
<dbReference type="NCBIfam" id="TIGR04353">
    <property type="entry name" value="PqqD_rel_X"/>
    <property type="match status" value="1"/>
</dbReference>